<dbReference type="AlphaFoldDB" id="A0A7G1HY00"/>
<reference evidence="3" key="1">
    <citation type="submission" date="2020-07" db="EMBL/GenBank/DDBJ databases">
        <title>Complete genome sequencing of Coprobacter sp. strain 2CBH44.</title>
        <authorList>
            <person name="Sakamoto M."/>
            <person name="Murakami T."/>
            <person name="Mori H."/>
        </authorList>
    </citation>
    <scope>NUCLEOTIDE SEQUENCE [LARGE SCALE GENOMIC DNA]</scope>
    <source>
        <strain evidence="3">2CBH44</strain>
    </source>
</reference>
<dbReference type="InterPro" id="IPR036162">
    <property type="entry name" value="Resolvase-like_N_sf"/>
</dbReference>
<dbReference type="GO" id="GO:0003677">
    <property type="term" value="F:DNA binding"/>
    <property type="evidence" value="ECO:0007669"/>
    <property type="project" value="InterPro"/>
</dbReference>
<gene>
    <name evidence="2" type="ORF">Cop2CBH44_20650</name>
</gene>
<dbReference type="Gene3D" id="1.10.10.60">
    <property type="entry name" value="Homeodomain-like"/>
    <property type="match status" value="1"/>
</dbReference>
<accession>A0A7G1HY00</accession>
<dbReference type="EMBL" id="AP023322">
    <property type="protein sequence ID" value="BCI63712.1"/>
    <property type="molecule type" value="Genomic_DNA"/>
</dbReference>
<organism evidence="2 3">
    <name type="scientific">Coprobacter secundus subsp. similis</name>
    <dbReference type="NCBI Taxonomy" id="2751153"/>
    <lineage>
        <taxon>Bacteria</taxon>
        <taxon>Pseudomonadati</taxon>
        <taxon>Bacteroidota</taxon>
        <taxon>Bacteroidia</taxon>
        <taxon>Bacteroidales</taxon>
        <taxon>Barnesiellaceae</taxon>
        <taxon>Coprobacter</taxon>
    </lineage>
</organism>
<proteinExistence type="predicted"/>
<sequence length="190" mass="21345">MKKGFIKISQNAVSIQHNISKLNERGVATDSIFIEKKFISILSQLKKGDTIVVSALQDICGGMKELLHLIEKLINAGIILESADEYNICINPDDTKTAALIKSLNLFRLNITAQNIRTGLNKAIDNGRRLGRPTGMTTEMSLKIKQAITLYQSTEMSIADICRRIDLNKSSFYHYIKAKNITRKKKLSEF</sequence>
<dbReference type="RefSeq" id="WP_021929267.1">
    <property type="nucleotide sequence ID" value="NZ_AP023322.1"/>
</dbReference>
<dbReference type="SUPFAM" id="SSF53041">
    <property type="entry name" value="Resolvase-like"/>
    <property type="match status" value="1"/>
</dbReference>
<protein>
    <submittedName>
        <fullName evidence="2">Resolvase</fullName>
    </submittedName>
</protein>
<feature type="domain" description="Resolvase/invertase-type recombinase catalytic" evidence="1">
    <location>
        <begin position="36"/>
        <end position="128"/>
    </location>
</feature>
<dbReference type="Gene3D" id="3.40.50.1390">
    <property type="entry name" value="Resolvase, N-terminal catalytic domain"/>
    <property type="match status" value="1"/>
</dbReference>
<dbReference type="Proteomes" id="UP000594042">
    <property type="component" value="Chromosome"/>
</dbReference>
<dbReference type="Pfam" id="PF00239">
    <property type="entry name" value="Resolvase"/>
    <property type="match status" value="1"/>
</dbReference>
<name>A0A7G1HY00_9BACT</name>
<dbReference type="GO" id="GO:0000150">
    <property type="term" value="F:DNA strand exchange activity"/>
    <property type="evidence" value="ECO:0007669"/>
    <property type="project" value="InterPro"/>
</dbReference>
<dbReference type="InterPro" id="IPR006119">
    <property type="entry name" value="Resolv_N"/>
</dbReference>
<dbReference type="KEGG" id="copr:Cop2CBH44_20650"/>
<evidence type="ECO:0000259" key="1">
    <source>
        <dbReference type="Pfam" id="PF00239"/>
    </source>
</evidence>
<evidence type="ECO:0000313" key="2">
    <source>
        <dbReference type="EMBL" id="BCI63712.1"/>
    </source>
</evidence>
<evidence type="ECO:0000313" key="3">
    <source>
        <dbReference type="Proteomes" id="UP000594042"/>
    </source>
</evidence>
<keyword evidence="3" id="KW-1185">Reference proteome</keyword>